<evidence type="ECO:0000313" key="1">
    <source>
        <dbReference type="EMBL" id="OHX68300.1"/>
    </source>
</evidence>
<organism evidence="1 2">
    <name type="scientific">Flammeovirga pacifica</name>
    <dbReference type="NCBI Taxonomy" id="915059"/>
    <lineage>
        <taxon>Bacteria</taxon>
        <taxon>Pseudomonadati</taxon>
        <taxon>Bacteroidota</taxon>
        <taxon>Cytophagia</taxon>
        <taxon>Cytophagales</taxon>
        <taxon>Flammeovirgaceae</taxon>
        <taxon>Flammeovirga</taxon>
    </lineage>
</organism>
<name>A0A1S1Z4U5_FLAPC</name>
<dbReference type="EMBL" id="JRYR02000001">
    <property type="protein sequence ID" value="OHX68300.1"/>
    <property type="molecule type" value="Genomic_DNA"/>
</dbReference>
<dbReference type="Proteomes" id="UP000179797">
    <property type="component" value="Unassembled WGS sequence"/>
</dbReference>
<gene>
    <name evidence="1" type="ORF">NH26_19085</name>
</gene>
<sequence>MTDAHLSSVKNKVFTEKQAKIFVQDYIGIHSDGKVDYLYHTESEDLVAKFKKGIKKAQLVDVIKTGHMTNVYFEINDVLIHASYLNETGEMYICRFKHEGKSNR</sequence>
<reference evidence="1 2" key="1">
    <citation type="journal article" date="2012" name="Int. J. Syst. Evol. Microbiol.">
        <title>Flammeovirga pacifica sp. nov., isolated from deep-sea sediment.</title>
        <authorList>
            <person name="Xu H."/>
            <person name="Fu Y."/>
            <person name="Yang N."/>
            <person name="Ding Z."/>
            <person name="Lai Q."/>
            <person name="Zeng R."/>
        </authorList>
    </citation>
    <scope>NUCLEOTIDE SEQUENCE [LARGE SCALE GENOMIC DNA]</scope>
    <source>
        <strain evidence="2">DSM 24597 / LMG 26175 / WPAGA1</strain>
    </source>
</reference>
<evidence type="ECO:0000313" key="2">
    <source>
        <dbReference type="Proteomes" id="UP000179797"/>
    </source>
</evidence>
<accession>A0A1S1Z4U5</accession>
<proteinExistence type="predicted"/>
<comment type="caution">
    <text evidence="1">The sequence shown here is derived from an EMBL/GenBank/DDBJ whole genome shotgun (WGS) entry which is preliminary data.</text>
</comment>
<dbReference type="STRING" id="915059.NH26_19085"/>
<keyword evidence="2" id="KW-1185">Reference proteome</keyword>
<dbReference type="AlphaFoldDB" id="A0A1S1Z4U5"/>
<protein>
    <submittedName>
        <fullName evidence="1">Uncharacterized protein</fullName>
    </submittedName>
</protein>